<evidence type="ECO:0000313" key="3">
    <source>
        <dbReference type="Proteomes" id="UP000256488"/>
    </source>
</evidence>
<evidence type="ECO:0000259" key="1">
    <source>
        <dbReference type="Pfam" id="PF01610"/>
    </source>
</evidence>
<gene>
    <name evidence="2" type="ORF">CAI16_11730</name>
</gene>
<organism evidence="2 3">
    <name type="scientific">Virgibacillus dokdonensis</name>
    <dbReference type="NCBI Taxonomy" id="302167"/>
    <lineage>
        <taxon>Bacteria</taxon>
        <taxon>Bacillati</taxon>
        <taxon>Bacillota</taxon>
        <taxon>Bacilli</taxon>
        <taxon>Bacillales</taxon>
        <taxon>Bacillaceae</taxon>
        <taxon>Virgibacillus</taxon>
    </lineage>
</organism>
<evidence type="ECO:0000313" key="2">
    <source>
        <dbReference type="EMBL" id="RFA34354.1"/>
    </source>
</evidence>
<sequence>MTNMLLEGLNSLIQTAKRKARGYRTAITLLQRSM</sequence>
<dbReference type="Pfam" id="PF01610">
    <property type="entry name" value="DDE_Tnp_ISL3"/>
    <property type="match status" value="1"/>
</dbReference>
<reference evidence="2 3" key="1">
    <citation type="submission" date="2017-05" db="EMBL/GenBank/DDBJ databases">
        <title>Virgibacillus sp. AK90 isolated from a saltern of Kakinada, India.</title>
        <authorList>
            <person name="Gupta V."/>
            <person name="Sidhu C."/>
            <person name="Korpole S."/>
            <person name="Pinnaka A.K."/>
        </authorList>
    </citation>
    <scope>NUCLEOTIDE SEQUENCE [LARGE SCALE GENOMIC DNA]</scope>
    <source>
        <strain evidence="2 3">AK90</strain>
    </source>
</reference>
<protein>
    <recommendedName>
        <fullName evidence="1">Transposase IS204/IS1001/IS1096/IS1165 DDE domain-containing protein</fullName>
    </recommendedName>
</protein>
<comment type="caution">
    <text evidence="2">The sequence shown here is derived from an EMBL/GenBank/DDBJ whole genome shotgun (WGS) entry which is preliminary data.</text>
</comment>
<feature type="domain" description="Transposase IS204/IS1001/IS1096/IS1165 DDE" evidence="1">
    <location>
        <begin position="1"/>
        <end position="28"/>
    </location>
</feature>
<dbReference type="Proteomes" id="UP000256488">
    <property type="component" value="Unassembled WGS sequence"/>
</dbReference>
<dbReference type="InterPro" id="IPR002560">
    <property type="entry name" value="Transposase_DDE"/>
</dbReference>
<accession>A0A3E0WN16</accession>
<proteinExistence type="predicted"/>
<name>A0A3E0WN16_9BACI</name>
<dbReference type="AlphaFoldDB" id="A0A3E0WN16"/>
<dbReference type="EMBL" id="NFZX01000023">
    <property type="protein sequence ID" value="RFA34354.1"/>
    <property type="molecule type" value="Genomic_DNA"/>
</dbReference>